<dbReference type="Gene3D" id="3.60.10.10">
    <property type="entry name" value="Endonuclease/exonuclease/phosphatase"/>
    <property type="match status" value="1"/>
</dbReference>
<evidence type="ECO:0000313" key="2">
    <source>
        <dbReference type="Proteomes" id="UP001437256"/>
    </source>
</evidence>
<accession>A0ABR2Z995</accession>
<evidence type="ECO:0000313" key="1">
    <source>
        <dbReference type="EMBL" id="KAL0057564.1"/>
    </source>
</evidence>
<protein>
    <recommendedName>
        <fullName evidence="3">Polyprotein</fullName>
    </recommendedName>
</protein>
<gene>
    <name evidence="1" type="ORF">AAF712_015786</name>
</gene>
<dbReference type="EMBL" id="JBBXMP010000493">
    <property type="protein sequence ID" value="KAL0057564.1"/>
    <property type="molecule type" value="Genomic_DNA"/>
</dbReference>
<proteinExistence type="predicted"/>
<reference evidence="1 2" key="1">
    <citation type="submission" date="2024-05" db="EMBL/GenBank/DDBJ databases">
        <title>A draft genome resource for the thread blight pathogen Marasmius tenuissimus strain MS-2.</title>
        <authorList>
            <person name="Yulfo-Soto G.E."/>
            <person name="Baruah I.K."/>
            <person name="Amoako-Attah I."/>
            <person name="Bukari Y."/>
            <person name="Meinhardt L.W."/>
            <person name="Bailey B.A."/>
            <person name="Cohen S.P."/>
        </authorList>
    </citation>
    <scope>NUCLEOTIDE SEQUENCE [LARGE SCALE GENOMIC DNA]</scope>
    <source>
        <strain evidence="1 2">MS-2</strain>
    </source>
</reference>
<dbReference type="Proteomes" id="UP001437256">
    <property type="component" value="Unassembled WGS sequence"/>
</dbReference>
<dbReference type="InterPro" id="IPR036691">
    <property type="entry name" value="Endo/exonu/phosph_ase_sf"/>
</dbReference>
<organism evidence="1 2">
    <name type="scientific">Marasmius tenuissimus</name>
    <dbReference type="NCBI Taxonomy" id="585030"/>
    <lineage>
        <taxon>Eukaryota</taxon>
        <taxon>Fungi</taxon>
        <taxon>Dikarya</taxon>
        <taxon>Basidiomycota</taxon>
        <taxon>Agaricomycotina</taxon>
        <taxon>Agaricomycetes</taxon>
        <taxon>Agaricomycetidae</taxon>
        <taxon>Agaricales</taxon>
        <taxon>Marasmiineae</taxon>
        <taxon>Marasmiaceae</taxon>
        <taxon>Marasmius</taxon>
    </lineage>
</organism>
<evidence type="ECO:0008006" key="3">
    <source>
        <dbReference type="Google" id="ProtNLM"/>
    </source>
</evidence>
<sequence length="268" mass="30563">MNKKGEATHFPHDTNKTPSVIDLTWVNHEATGTDIIQEWRIDPEMAYNSDHAHKYNFSEVDPKEWMDQYCEGLKAHKDKISILSTKSQVLTNNELEDATTAITEAMKAATATVAEERRSSPHAKPWWNNRISEAVGRVKRARASAREHRMTNGLTDLSLQAAVRHEERHTEHLIQYTKKTWAVDQLEGAVPKDIWGFRKWSAGTRNFPTPAIRRADDEYNINLTDDLPDDLEFADITDEEVAEAVADMSNSYAPGESQQSYQQVKWAL</sequence>
<name>A0ABR2Z995_9AGAR</name>
<keyword evidence="2" id="KW-1185">Reference proteome</keyword>
<comment type="caution">
    <text evidence="1">The sequence shown here is derived from an EMBL/GenBank/DDBJ whole genome shotgun (WGS) entry which is preliminary data.</text>
</comment>